<evidence type="ECO:0000313" key="7">
    <source>
        <dbReference type="EMBL" id="VAX05339.1"/>
    </source>
</evidence>
<reference evidence="7" key="1">
    <citation type="submission" date="2018-06" db="EMBL/GenBank/DDBJ databases">
        <authorList>
            <person name="Zhirakovskaya E."/>
        </authorList>
    </citation>
    <scope>NUCLEOTIDE SEQUENCE</scope>
</reference>
<dbReference type="GO" id="GO:0006412">
    <property type="term" value="P:translation"/>
    <property type="evidence" value="ECO:0007669"/>
    <property type="project" value="InterPro"/>
</dbReference>
<dbReference type="SMART" id="SM00739">
    <property type="entry name" value="KOW"/>
    <property type="match status" value="1"/>
</dbReference>
<dbReference type="EMBL" id="UOFY01000001">
    <property type="protein sequence ID" value="VAX05339.1"/>
    <property type="molecule type" value="Genomic_DNA"/>
</dbReference>
<dbReference type="PANTHER" id="PTHR12903">
    <property type="entry name" value="MITOCHONDRIAL RIBOSOMAL PROTEIN L24"/>
    <property type="match status" value="1"/>
</dbReference>
<keyword evidence="2" id="KW-0699">rRNA-binding</keyword>
<gene>
    <name evidence="7" type="ORF">MNBD_GAMMA25-1187</name>
</gene>
<dbReference type="Pfam" id="PF00467">
    <property type="entry name" value="KOW"/>
    <property type="match status" value="1"/>
</dbReference>
<keyword evidence="3" id="KW-0694">RNA-binding</keyword>
<name>A0A3B1AHE3_9ZZZZ</name>
<protein>
    <submittedName>
        <fullName evidence="7">LSU ribosomal protein L24p (L26e)</fullName>
    </submittedName>
</protein>
<dbReference type="Pfam" id="PF17136">
    <property type="entry name" value="ribosomal_L24"/>
    <property type="match status" value="1"/>
</dbReference>
<dbReference type="FunFam" id="2.30.30.30:FF:000004">
    <property type="entry name" value="50S ribosomal protein L24"/>
    <property type="match status" value="1"/>
</dbReference>
<evidence type="ECO:0000256" key="2">
    <source>
        <dbReference type="ARBA" id="ARBA00022730"/>
    </source>
</evidence>
<dbReference type="GO" id="GO:0019843">
    <property type="term" value="F:rRNA binding"/>
    <property type="evidence" value="ECO:0007669"/>
    <property type="project" value="UniProtKB-KW"/>
</dbReference>
<feature type="domain" description="KOW" evidence="6">
    <location>
        <begin position="3"/>
        <end position="30"/>
    </location>
</feature>
<sequence length="106" mass="11536">MNKIKKGDDVIVIAGKDKGKRGTVSRVVTETARVFVDNINVVKKHQKPNPNAGVPGGIIEKEMPLAVSNVAIFNPSTGKADRLGFKFLEDGRKVRYFKSNGEVLDA</sequence>
<dbReference type="InterPro" id="IPR041988">
    <property type="entry name" value="Ribosomal_uL24_KOW"/>
</dbReference>
<dbReference type="InterPro" id="IPR014722">
    <property type="entry name" value="Rib_uL2_dom2"/>
</dbReference>
<comment type="similarity">
    <text evidence="1">Belongs to the universal ribosomal protein uL24 family.</text>
</comment>
<organism evidence="7">
    <name type="scientific">hydrothermal vent metagenome</name>
    <dbReference type="NCBI Taxonomy" id="652676"/>
    <lineage>
        <taxon>unclassified sequences</taxon>
        <taxon>metagenomes</taxon>
        <taxon>ecological metagenomes</taxon>
    </lineage>
</organism>
<dbReference type="CDD" id="cd06089">
    <property type="entry name" value="KOW_RPL26"/>
    <property type="match status" value="1"/>
</dbReference>
<dbReference type="InterPro" id="IPR057264">
    <property type="entry name" value="Ribosomal_uL24_C"/>
</dbReference>
<keyword evidence="5" id="KW-0687">Ribonucleoprotein</keyword>
<evidence type="ECO:0000256" key="5">
    <source>
        <dbReference type="ARBA" id="ARBA00023274"/>
    </source>
</evidence>
<dbReference type="AlphaFoldDB" id="A0A3B1AHE3"/>
<evidence type="ECO:0000256" key="1">
    <source>
        <dbReference type="ARBA" id="ARBA00010618"/>
    </source>
</evidence>
<dbReference type="HAMAP" id="MF_01326_B">
    <property type="entry name" value="Ribosomal_uL24_B"/>
    <property type="match status" value="1"/>
</dbReference>
<dbReference type="InterPro" id="IPR005824">
    <property type="entry name" value="KOW"/>
</dbReference>
<evidence type="ECO:0000256" key="4">
    <source>
        <dbReference type="ARBA" id="ARBA00022980"/>
    </source>
</evidence>
<keyword evidence="4 7" id="KW-0689">Ribosomal protein</keyword>
<dbReference type="Gene3D" id="2.30.30.30">
    <property type="match status" value="1"/>
</dbReference>
<dbReference type="InterPro" id="IPR005825">
    <property type="entry name" value="Ribosomal_uL24_CS"/>
</dbReference>
<evidence type="ECO:0000256" key="3">
    <source>
        <dbReference type="ARBA" id="ARBA00022884"/>
    </source>
</evidence>
<dbReference type="InterPro" id="IPR008991">
    <property type="entry name" value="Translation_prot_SH3-like_sf"/>
</dbReference>
<accession>A0A3B1AHE3</accession>
<dbReference type="GO" id="GO:1990904">
    <property type="term" value="C:ribonucleoprotein complex"/>
    <property type="evidence" value="ECO:0007669"/>
    <property type="project" value="UniProtKB-KW"/>
</dbReference>
<proteinExistence type="inferred from homology"/>
<dbReference type="GO" id="GO:0003735">
    <property type="term" value="F:structural constituent of ribosome"/>
    <property type="evidence" value="ECO:0007669"/>
    <property type="project" value="InterPro"/>
</dbReference>
<dbReference type="NCBIfam" id="TIGR01079">
    <property type="entry name" value="rplX_bact"/>
    <property type="match status" value="1"/>
</dbReference>
<dbReference type="InterPro" id="IPR003256">
    <property type="entry name" value="Ribosomal_uL24"/>
</dbReference>
<evidence type="ECO:0000259" key="6">
    <source>
        <dbReference type="SMART" id="SM00739"/>
    </source>
</evidence>
<dbReference type="GO" id="GO:0005840">
    <property type="term" value="C:ribosome"/>
    <property type="evidence" value="ECO:0007669"/>
    <property type="project" value="UniProtKB-KW"/>
</dbReference>
<dbReference type="SUPFAM" id="SSF50104">
    <property type="entry name" value="Translation proteins SH3-like domain"/>
    <property type="match status" value="1"/>
</dbReference>
<dbReference type="PROSITE" id="PS01108">
    <property type="entry name" value="RIBOSOMAL_L24"/>
    <property type="match status" value="1"/>
</dbReference>